<evidence type="ECO:0000313" key="2">
    <source>
        <dbReference type="EMBL" id="RAO72769.1"/>
    </source>
</evidence>
<dbReference type="GeneID" id="63797995"/>
<evidence type="ECO:0008006" key="4">
    <source>
        <dbReference type="Google" id="ProtNLM"/>
    </source>
</evidence>
<feature type="region of interest" description="Disordered" evidence="1">
    <location>
        <begin position="1"/>
        <end position="76"/>
    </location>
</feature>
<dbReference type="PANTHER" id="PTHR24030:SF0">
    <property type="entry name" value="PROTEIN CMSS1"/>
    <property type="match status" value="1"/>
</dbReference>
<dbReference type="InterPro" id="IPR027417">
    <property type="entry name" value="P-loop_NTPase"/>
</dbReference>
<dbReference type="OrthoDB" id="1929311at2759"/>
<dbReference type="InterPro" id="IPR032704">
    <property type="entry name" value="Cms1"/>
</dbReference>
<name>A0A364LAG3_TALAM</name>
<dbReference type="GO" id="GO:0005634">
    <property type="term" value="C:nucleus"/>
    <property type="evidence" value="ECO:0007669"/>
    <property type="project" value="TreeGrafter"/>
</dbReference>
<dbReference type="RefSeq" id="XP_040737283.1">
    <property type="nucleotide sequence ID" value="XM_040881624.1"/>
</dbReference>
<evidence type="ECO:0000256" key="1">
    <source>
        <dbReference type="SAM" id="MobiDB-lite"/>
    </source>
</evidence>
<feature type="compositionally biased region" description="Basic and acidic residues" evidence="1">
    <location>
        <begin position="38"/>
        <end position="53"/>
    </location>
</feature>
<dbReference type="AlphaFoldDB" id="A0A364LAG3"/>
<evidence type="ECO:0000313" key="3">
    <source>
        <dbReference type="Proteomes" id="UP000249363"/>
    </source>
</evidence>
<comment type="caution">
    <text evidence="2">The sequence shown here is derived from an EMBL/GenBank/DDBJ whole genome shotgun (WGS) entry which is preliminary data.</text>
</comment>
<reference evidence="2 3" key="1">
    <citation type="journal article" date="2017" name="Biotechnol. Biofuels">
        <title>Differential beta-glucosidase expression as a function of carbon source availability in Talaromyces amestolkiae: a genomic and proteomic approach.</title>
        <authorList>
            <person name="de Eugenio L.I."/>
            <person name="Mendez-Liter J.A."/>
            <person name="Nieto-Dominguez M."/>
            <person name="Alonso L."/>
            <person name="Gil-Munoz J."/>
            <person name="Barriuso J."/>
            <person name="Prieto A."/>
            <person name="Martinez M.J."/>
        </authorList>
    </citation>
    <scope>NUCLEOTIDE SEQUENCE [LARGE SCALE GENOMIC DNA]</scope>
    <source>
        <strain evidence="2 3">CIB</strain>
    </source>
</reference>
<dbReference type="Gene3D" id="3.40.50.300">
    <property type="entry name" value="P-loop containing nucleotide triphosphate hydrolases"/>
    <property type="match status" value="1"/>
</dbReference>
<proteinExistence type="predicted"/>
<protein>
    <recommendedName>
        <fullName evidence="4">Protein CMS1</fullName>
    </recommendedName>
</protein>
<accession>A0A364LAG3</accession>
<feature type="compositionally biased region" description="Polar residues" evidence="1">
    <location>
        <begin position="1"/>
        <end position="14"/>
    </location>
</feature>
<gene>
    <name evidence="2" type="ORF">BHQ10_008781</name>
</gene>
<dbReference type="SUPFAM" id="SSF52540">
    <property type="entry name" value="P-loop containing nucleoside triphosphate hydrolases"/>
    <property type="match status" value="1"/>
</dbReference>
<sequence>MVETQTPKPASSINDQEKKRKREDGDKTAQNGKKQKGWNKDKRFNKNNKDKNGGSKGSKSTNKTPQQPDREEAVEESISKMNEQILADHFMQKAKAHNKDLTAVELSDMSVPVQAFQDTTSFEQVRKLAQLPDFLKAYSPEKGARLGSASEDKGSPHTLVIASAGLRAADLVRALRSFQNKDAAVAKLFAKHIKIEEAKQFLERSRVSIGVGTPQRIIDLLESGTLKTEKLERIVIDGSHIDQKKRGIFDMKEVYAPLLKLLTREEFKERYGSKDKDLKILVY</sequence>
<feature type="compositionally biased region" description="Basic and acidic residues" evidence="1">
    <location>
        <begin position="15"/>
        <end position="27"/>
    </location>
</feature>
<keyword evidence="3" id="KW-1185">Reference proteome</keyword>
<dbReference type="EMBL" id="MIKG01000021">
    <property type="protein sequence ID" value="RAO72769.1"/>
    <property type="molecule type" value="Genomic_DNA"/>
</dbReference>
<dbReference type="GO" id="GO:0030686">
    <property type="term" value="C:90S preribosome"/>
    <property type="evidence" value="ECO:0007669"/>
    <property type="project" value="TreeGrafter"/>
</dbReference>
<dbReference type="Proteomes" id="UP000249363">
    <property type="component" value="Unassembled WGS sequence"/>
</dbReference>
<dbReference type="STRING" id="1196081.A0A364LAG3"/>
<organism evidence="2 3">
    <name type="scientific">Talaromyces amestolkiae</name>
    <dbReference type="NCBI Taxonomy" id="1196081"/>
    <lineage>
        <taxon>Eukaryota</taxon>
        <taxon>Fungi</taxon>
        <taxon>Dikarya</taxon>
        <taxon>Ascomycota</taxon>
        <taxon>Pezizomycotina</taxon>
        <taxon>Eurotiomycetes</taxon>
        <taxon>Eurotiomycetidae</taxon>
        <taxon>Eurotiales</taxon>
        <taxon>Trichocomaceae</taxon>
        <taxon>Talaromyces</taxon>
        <taxon>Talaromyces sect. Talaromyces</taxon>
    </lineage>
</organism>
<dbReference type="Pfam" id="PF14617">
    <property type="entry name" value="CMS1"/>
    <property type="match status" value="1"/>
</dbReference>
<dbReference type="PANTHER" id="PTHR24030">
    <property type="entry name" value="PROTEIN CMSS1"/>
    <property type="match status" value="1"/>
</dbReference>